<comment type="caution">
    <text evidence="2">The sequence shown here is derived from an EMBL/GenBank/DDBJ whole genome shotgun (WGS) entry which is preliminary data.</text>
</comment>
<organism evidence="2 3">
    <name type="scientific">Roseospira goensis</name>
    <dbReference type="NCBI Taxonomy" id="391922"/>
    <lineage>
        <taxon>Bacteria</taxon>
        <taxon>Pseudomonadati</taxon>
        <taxon>Pseudomonadota</taxon>
        <taxon>Alphaproteobacteria</taxon>
        <taxon>Rhodospirillales</taxon>
        <taxon>Rhodospirillaceae</taxon>
        <taxon>Roseospira</taxon>
    </lineage>
</organism>
<evidence type="ECO:0000259" key="1">
    <source>
        <dbReference type="PROSITE" id="PS51704"/>
    </source>
</evidence>
<dbReference type="PANTHER" id="PTHR46211:SF1">
    <property type="entry name" value="GLYCEROPHOSPHODIESTER PHOSPHODIESTERASE, CYTOPLASMIC"/>
    <property type="match status" value="1"/>
</dbReference>
<keyword evidence="3" id="KW-1185">Reference proteome</keyword>
<evidence type="ECO:0000313" key="2">
    <source>
        <dbReference type="EMBL" id="MBB4286214.1"/>
    </source>
</evidence>
<dbReference type="PANTHER" id="PTHR46211">
    <property type="entry name" value="GLYCEROPHOSPHORYL DIESTER PHOSPHODIESTERASE"/>
    <property type="match status" value="1"/>
</dbReference>
<accession>A0A7W6WKW7</accession>
<name>A0A7W6WKW7_9PROT</name>
<dbReference type="CDD" id="cd08562">
    <property type="entry name" value="GDPD_EcUgpQ_like"/>
    <property type="match status" value="1"/>
</dbReference>
<dbReference type="GO" id="GO:0006629">
    <property type="term" value="P:lipid metabolic process"/>
    <property type="evidence" value="ECO:0007669"/>
    <property type="project" value="InterPro"/>
</dbReference>
<dbReference type="Gene3D" id="3.20.20.190">
    <property type="entry name" value="Phosphatidylinositol (PI) phosphodiesterase"/>
    <property type="match status" value="1"/>
</dbReference>
<keyword evidence="2" id="KW-0378">Hydrolase</keyword>
<dbReference type="AlphaFoldDB" id="A0A7W6WKW7"/>
<dbReference type="InterPro" id="IPR017946">
    <property type="entry name" value="PLC-like_Pdiesterase_TIM-brl"/>
</dbReference>
<proteinExistence type="predicted"/>
<dbReference type="Pfam" id="PF03009">
    <property type="entry name" value="GDPD"/>
    <property type="match status" value="1"/>
</dbReference>
<evidence type="ECO:0000313" key="3">
    <source>
        <dbReference type="Proteomes" id="UP000555728"/>
    </source>
</evidence>
<dbReference type="EC" id="3.1.4.46" evidence="2"/>
<dbReference type="InterPro" id="IPR030395">
    <property type="entry name" value="GP_PDE_dom"/>
</dbReference>
<dbReference type="PROSITE" id="PS51704">
    <property type="entry name" value="GP_PDE"/>
    <property type="match status" value="1"/>
</dbReference>
<sequence length="254" mass="26887">MTVTPLPPAHPAVPRVIAHRGASASAPENTLAAFRRAHALGAPWVEFDVKLTADGRPVVFHDATLDRTTDGHGPVADTPLAAFGDLDAGQWFDPAFAGELVPTLEEVLDLLVEMGMGANIELKPDPGREAETASVCLDVARELWPADAPPLLVSSFSPVALAVAREMTPQWPRGLVLEALTDDWQAGAAAVEAWSVHCAAELLSARGVAEVLDAGYRVMVYTVNDPGRAANLWDWGVDSIITDRPEALLPLAGA</sequence>
<reference evidence="2 3" key="1">
    <citation type="submission" date="2020-08" db="EMBL/GenBank/DDBJ databases">
        <title>Genome sequencing of Purple Non-Sulfur Bacteria from various extreme environments.</title>
        <authorList>
            <person name="Mayer M."/>
        </authorList>
    </citation>
    <scope>NUCLEOTIDE SEQUENCE [LARGE SCALE GENOMIC DNA]</scope>
    <source>
        <strain evidence="2 3">JA135</strain>
    </source>
</reference>
<dbReference type="EMBL" id="JACIGI010000014">
    <property type="protein sequence ID" value="MBB4286214.1"/>
    <property type="molecule type" value="Genomic_DNA"/>
</dbReference>
<gene>
    <name evidence="2" type="ORF">GGD88_001941</name>
</gene>
<dbReference type="NCBIfam" id="NF006989">
    <property type="entry name" value="PRK09454.1"/>
    <property type="match status" value="1"/>
</dbReference>
<dbReference type="RefSeq" id="WP_184434776.1">
    <property type="nucleotide sequence ID" value="NZ_JACIGI010000014.1"/>
</dbReference>
<dbReference type="SUPFAM" id="SSF51695">
    <property type="entry name" value="PLC-like phosphodiesterases"/>
    <property type="match status" value="1"/>
</dbReference>
<feature type="domain" description="GP-PDE" evidence="1">
    <location>
        <begin position="14"/>
        <end position="252"/>
    </location>
</feature>
<dbReference type="GO" id="GO:0008889">
    <property type="term" value="F:glycerophosphodiester phosphodiesterase activity"/>
    <property type="evidence" value="ECO:0007669"/>
    <property type="project" value="UniProtKB-EC"/>
</dbReference>
<protein>
    <submittedName>
        <fullName evidence="2">Glycerophosphoryl diester phosphodiesterase</fullName>
        <ecNumber evidence="2">3.1.4.46</ecNumber>
    </submittedName>
</protein>
<dbReference type="Proteomes" id="UP000555728">
    <property type="component" value="Unassembled WGS sequence"/>
</dbReference>